<dbReference type="InterPro" id="IPR006119">
    <property type="entry name" value="Resolv_N"/>
</dbReference>
<dbReference type="SUPFAM" id="SSF53041">
    <property type="entry name" value="Resolvase-like"/>
    <property type="match status" value="1"/>
</dbReference>
<dbReference type="Gene3D" id="3.40.50.1390">
    <property type="entry name" value="Resolvase, N-terminal catalytic domain"/>
    <property type="match status" value="1"/>
</dbReference>
<dbReference type="PANTHER" id="PTHR30461">
    <property type="entry name" value="DNA-INVERTASE FROM LAMBDOID PROPHAGE"/>
    <property type="match status" value="1"/>
</dbReference>
<sequence>MLDMSKSNKKKTKAYSYIRMSSKKQLHGDSLRRQLEATHRYVKANGLVLDDDLRDLGVSAYTSANVTEGALGQFLSLVRESKIPCGSVLVVESLDRISRAKVLDAFDVFREIVRAGIKIHTLENGKTYTHENINDNFSDLLICLGIMARANEESERKSERLGAMWDNKHRLAKRGVPIGGLHPAWVEYSADQGKYILIPERAELIKRMFAETITGYGRRMIAMRFNEEKIPTWGRSKNGWSASYVGKIVDERSVLGEYQPYTGGKRQGGKRVPFGDPVHGYWPRVIDEETWLRARAASKRRKLKPDTGGKGKKGFVTNIFRKVARCGLCGCAMRLRTARPKDKYLVCDGRSRGTNCEHASFHQYARIEQALLDGLLREIDLDSIGEEKTIHKPDLQEELKKAQAELAESTRTLDKLVESFGADSIPQVEQRIRDMHEDVRGCKERILDLEDRLAESQVKPSIKKRQSNITALAEKLKNADEEEASRLRGELTAELRRVVRKITFFPDRVAVFEIGGEHTDMPDRTLYYACFCPPPRRVNEKVVWQRFIYKKSVPPESIVAGGPFVKLDGTPAPPEQTHYDWDLEDLQKWIATRSKQL</sequence>
<evidence type="ECO:0000259" key="5">
    <source>
        <dbReference type="PROSITE" id="PS51737"/>
    </source>
</evidence>
<evidence type="ECO:0000313" key="7">
    <source>
        <dbReference type="Proteomes" id="UP000181901"/>
    </source>
</evidence>
<dbReference type="GO" id="GO:0003677">
    <property type="term" value="F:DNA binding"/>
    <property type="evidence" value="ECO:0007669"/>
    <property type="project" value="UniProtKB-KW"/>
</dbReference>
<dbReference type="PROSITE" id="PS51736">
    <property type="entry name" value="RECOMBINASES_3"/>
    <property type="match status" value="1"/>
</dbReference>
<keyword evidence="7" id="KW-1185">Reference proteome</keyword>
<dbReference type="InterPro" id="IPR036162">
    <property type="entry name" value="Resolvase-like_N_sf"/>
</dbReference>
<evidence type="ECO:0000256" key="3">
    <source>
        <dbReference type="SAM" id="Coils"/>
    </source>
</evidence>
<organism evidence="6 7">
    <name type="scientific">Pseudodesulfovibrio hydrargyri</name>
    <dbReference type="NCBI Taxonomy" id="2125990"/>
    <lineage>
        <taxon>Bacteria</taxon>
        <taxon>Pseudomonadati</taxon>
        <taxon>Thermodesulfobacteriota</taxon>
        <taxon>Desulfovibrionia</taxon>
        <taxon>Desulfovibrionales</taxon>
        <taxon>Desulfovibrionaceae</taxon>
    </lineage>
</organism>
<protein>
    <recommendedName>
        <fullName evidence="8">Recombinase family protein</fullName>
    </recommendedName>
</protein>
<dbReference type="AlphaFoldDB" id="A0A1J5N9N2"/>
<gene>
    <name evidence="6" type="ORF">BerOc1_01887</name>
</gene>
<evidence type="ECO:0000313" key="6">
    <source>
        <dbReference type="EMBL" id="OIQ49959.1"/>
    </source>
</evidence>
<dbReference type="InterPro" id="IPR025827">
    <property type="entry name" value="Zn_ribbon_recom_dom"/>
</dbReference>
<dbReference type="Proteomes" id="UP000181901">
    <property type="component" value="Unassembled WGS sequence"/>
</dbReference>
<dbReference type="PROSITE" id="PS51737">
    <property type="entry name" value="RECOMBINASE_DNA_BIND"/>
    <property type="match status" value="1"/>
</dbReference>
<evidence type="ECO:0008006" key="8">
    <source>
        <dbReference type="Google" id="ProtNLM"/>
    </source>
</evidence>
<accession>A0A1J5N9N2</accession>
<dbReference type="Pfam" id="PF13408">
    <property type="entry name" value="Zn_ribbon_recom"/>
    <property type="match status" value="1"/>
</dbReference>
<evidence type="ECO:0000256" key="1">
    <source>
        <dbReference type="ARBA" id="ARBA00023125"/>
    </source>
</evidence>
<reference evidence="6 7" key="1">
    <citation type="submission" date="2015-09" db="EMBL/GenBank/DDBJ databases">
        <title>Genome of Desulfovibrio dechloracetivorans BerOc1, a mercury methylating strain isolated from highly hydrocarbons and metals contaminated coastal sediments.</title>
        <authorList>
            <person name="Goni Urriza M."/>
            <person name="Gassie C."/>
            <person name="Bouchez O."/>
            <person name="Klopp C."/>
            <person name="Ranchou-Peyruse A."/>
            <person name="Remy G."/>
        </authorList>
    </citation>
    <scope>NUCLEOTIDE SEQUENCE [LARGE SCALE GENOMIC DNA]</scope>
    <source>
        <strain evidence="6 7">BerOc1</strain>
    </source>
</reference>
<dbReference type="Pfam" id="PF07508">
    <property type="entry name" value="Recombinase"/>
    <property type="match status" value="1"/>
</dbReference>
<dbReference type="InterPro" id="IPR038109">
    <property type="entry name" value="DNA_bind_recomb_sf"/>
</dbReference>
<feature type="domain" description="Resolvase/invertase-type recombinase catalytic" evidence="4">
    <location>
        <begin position="13"/>
        <end position="172"/>
    </location>
</feature>
<keyword evidence="3" id="KW-0175">Coiled coil</keyword>
<proteinExistence type="predicted"/>
<evidence type="ECO:0000256" key="2">
    <source>
        <dbReference type="ARBA" id="ARBA00023172"/>
    </source>
</evidence>
<comment type="caution">
    <text evidence="6">The sequence shown here is derived from an EMBL/GenBank/DDBJ whole genome shotgun (WGS) entry which is preliminary data.</text>
</comment>
<dbReference type="InterPro" id="IPR011109">
    <property type="entry name" value="DNA_bind_recombinase_dom"/>
</dbReference>
<dbReference type="Pfam" id="PF00239">
    <property type="entry name" value="Resolvase"/>
    <property type="match status" value="1"/>
</dbReference>
<dbReference type="CDD" id="cd00338">
    <property type="entry name" value="Ser_Recombinase"/>
    <property type="match status" value="1"/>
</dbReference>
<dbReference type="InterPro" id="IPR050639">
    <property type="entry name" value="SSR_resolvase"/>
</dbReference>
<name>A0A1J5N9N2_9BACT</name>
<dbReference type="EMBL" id="LKAQ01000004">
    <property type="protein sequence ID" value="OIQ49959.1"/>
    <property type="molecule type" value="Genomic_DNA"/>
</dbReference>
<dbReference type="RefSeq" id="WP_084641310.1">
    <property type="nucleotide sequence ID" value="NZ_LKAQ01000004.1"/>
</dbReference>
<feature type="domain" description="Recombinase" evidence="5">
    <location>
        <begin position="184"/>
        <end position="304"/>
    </location>
</feature>
<dbReference type="OrthoDB" id="9791494at2"/>
<evidence type="ECO:0000259" key="4">
    <source>
        <dbReference type="PROSITE" id="PS51736"/>
    </source>
</evidence>
<keyword evidence="1" id="KW-0238">DNA-binding</keyword>
<dbReference type="PANTHER" id="PTHR30461:SF2">
    <property type="entry name" value="SERINE RECOMBINASE PINE-RELATED"/>
    <property type="match status" value="1"/>
</dbReference>
<dbReference type="Gene3D" id="3.90.1750.20">
    <property type="entry name" value="Putative Large Serine Recombinase, Chain B, Domain 2"/>
    <property type="match status" value="1"/>
</dbReference>
<keyword evidence="2" id="KW-0233">DNA recombination</keyword>
<dbReference type="SMART" id="SM00857">
    <property type="entry name" value="Resolvase"/>
    <property type="match status" value="1"/>
</dbReference>
<dbReference type="GO" id="GO:0000150">
    <property type="term" value="F:DNA strand exchange activity"/>
    <property type="evidence" value="ECO:0007669"/>
    <property type="project" value="InterPro"/>
</dbReference>
<feature type="coiled-coil region" evidence="3">
    <location>
        <begin position="392"/>
        <end position="419"/>
    </location>
</feature>